<feature type="region of interest" description="Disordered" evidence="1">
    <location>
        <begin position="1"/>
        <end position="49"/>
    </location>
</feature>
<organism evidence="2">
    <name type="scientific">Eremomyces bilateralis CBS 781.70</name>
    <dbReference type="NCBI Taxonomy" id="1392243"/>
    <lineage>
        <taxon>Eukaryota</taxon>
        <taxon>Fungi</taxon>
        <taxon>Dikarya</taxon>
        <taxon>Ascomycota</taxon>
        <taxon>Pezizomycotina</taxon>
        <taxon>Dothideomycetes</taxon>
        <taxon>Dothideomycetes incertae sedis</taxon>
        <taxon>Eremomycetales</taxon>
        <taxon>Eremomycetaceae</taxon>
        <taxon>Eremomyces</taxon>
    </lineage>
</organism>
<keyword evidence="3" id="KW-1185">Reference proteome</keyword>
<accession>A0A6G1GD29</accession>
<evidence type="ECO:0000313" key="2">
    <source>
        <dbReference type="EMBL" id="KAF1815933.1"/>
    </source>
</evidence>
<dbReference type="AlphaFoldDB" id="A0A6G1GD29"/>
<reference evidence="4" key="3">
    <citation type="submission" date="2025-04" db="UniProtKB">
        <authorList>
            <consortium name="RefSeq"/>
        </authorList>
    </citation>
    <scope>IDENTIFICATION</scope>
    <source>
        <strain evidence="4">CBS 781.70</strain>
    </source>
</reference>
<evidence type="ECO:0000256" key="1">
    <source>
        <dbReference type="SAM" id="MobiDB-lite"/>
    </source>
</evidence>
<dbReference type="Proteomes" id="UP000504638">
    <property type="component" value="Unplaced"/>
</dbReference>
<protein>
    <submittedName>
        <fullName evidence="2 4">Uncharacterized protein</fullName>
    </submittedName>
</protein>
<sequence>MYSRKRGRSSSPPLPESLPEKESDTQKPSIYDTIKRSRAVPEHDGPPLMQLSDCPRLPIQPLLASRLLQQAPLTKGIASDTVPRSDTSPIVLAVVESTRIHVDLLHRHLDALASLHPDLCFYVVLRDSHPLLESIASSLTCSPFPMPTLIVQPRTVVPLGLLHPLGGGQTLLDAVVLLDSSLRKRITLPVGWGEGSLLTSPVPGDESARFLGVRMMEILSAGLHQLQAEQ</sequence>
<name>A0A6G1GD29_9PEZI</name>
<dbReference type="EMBL" id="ML975151">
    <property type="protein sequence ID" value="KAF1815933.1"/>
    <property type="molecule type" value="Genomic_DNA"/>
</dbReference>
<reference evidence="2 4" key="1">
    <citation type="submission" date="2020-01" db="EMBL/GenBank/DDBJ databases">
        <authorList>
            <consortium name="DOE Joint Genome Institute"/>
            <person name="Haridas S."/>
            <person name="Albert R."/>
            <person name="Binder M."/>
            <person name="Bloem J."/>
            <person name="Labutti K."/>
            <person name="Salamov A."/>
            <person name="Andreopoulos B."/>
            <person name="Baker S.E."/>
            <person name="Barry K."/>
            <person name="Bills G."/>
            <person name="Bluhm B.H."/>
            <person name="Cannon C."/>
            <person name="Castanera R."/>
            <person name="Culley D.E."/>
            <person name="Daum C."/>
            <person name="Ezra D."/>
            <person name="Gonzalez J.B."/>
            <person name="Henrissat B."/>
            <person name="Kuo A."/>
            <person name="Liang C."/>
            <person name="Lipzen A."/>
            <person name="Lutzoni F."/>
            <person name="Magnuson J."/>
            <person name="Mondo S."/>
            <person name="Nolan M."/>
            <person name="Ohm R."/>
            <person name="Pangilinan J."/>
            <person name="Park H.-J."/>
            <person name="Ramirez L."/>
            <person name="Alfaro M."/>
            <person name="Sun H."/>
            <person name="Tritt A."/>
            <person name="Yoshinaga Y."/>
            <person name="Zwiers L.-H."/>
            <person name="Turgeon B.G."/>
            <person name="Goodwin S.B."/>
            <person name="Spatafora J.W."/>
            <person name="Crous P.W."/>
            <person name="Grigoriev I.V."/>
        </authorList>
    </citation>
    <scope>NUCLEOTIDE SEQUENCE</scope>
    <source>
        <strain evidence="2 4">CBS 781.70</strain>
    </source>
</reference>
<evidence type="ECO:0000313" key="4">
    <source>
        <dbReference type="RefSeq" id="XP_033537564.1"/>
    </source>
</evidence>
<dbReference type="GeneID" id="54414920"/>
<proteinExistence type="predicted"/>
<reference evidence="4" key="2">
    <citation type="submission" date="2020-04" db="EMBL/GenBank/DDBJ databases">
        <authorList>
            <consortium name="NCBI Genome Project"/>
        </authorList>
    </citation>
    <scope>NUCLEOTIDE SEQUENCE</scope>
    <source>
        <strain evidence="4">CBS 781.70</strain>
    </source>
</reference>
<feature type="compositionally biased region" description="Basic and acidic residues" evidence="1">
    <location>
        <begin position="33"/>
        <end position="45"/>
    </location>
</feature>
<gene>
    <name evidence="2 4" type="ORF">P152DRAFT_202224</name>
</gene>
<dbReference type="RefSeq" id="XP_033537564.1">
    <property type="nucleotide sequence ID" value="XM_033674350.1"/>
</dbReference>
<evidence type="ECO:0000313" key="3">
    <source>
        <dbReference type="Proteomes" id="UP000504638"/>
    </source>
</evidence>